<evidence type="ECO:0000256" key="4">
    <source>
        <dbReference type="ARBA" id="ARBA00022989"/>
    </source>
</evidence>
<dbReference type="GO" id="GO:0005351">
    <property type="term" value="F:carbohydrate:proton symporter activity"/>
    <property type="evidence" value="ECO:0007669"/>
    <property type="project" value="TreeGrafter"/>
</dbReference>
<keyword evidence="8" id="KW-0762">Sugar transport</keyword>
<dbReference type="PANTHER" id="PTHR48022">
    <property type="entry name" value="PLASTIDIC GLUCOSE TRANSPORTER 4"/>
    <property type="match status" value="1"/>
</dbReference>
<evidence type="ECO:0000313" key="8">
    <source>
        <dbReference type="EMBL" id="CEL56650.1"/>
    </source>
</evidence>
<evidence type="ECO:0000256" key="3">
    <source>
        <dbReference type="ARBA" id="ARBA00022692"/>
    </source>
</evidence>
<dbReference type="STRING" id="1108050.A0A0B7FGB0"/>
<dbReference type="InterPro" id="IPR050360">
    <property type="entry name" value="MFS_Sugar_Transporters"/>
</dbReference>
<evidence type="ECO:0000256" key="2">
    <source>
        <dbReference type="ARBA" id="ARBA00010992"/>
    </source>
</evidence>
<protein>
    <submittedName>
        <fullName evidence="8">Sugar transporter STL1</fullName>
    </submittedName>
</protein>
<feature type="domain" description="Major facilitator superfamily (MFS) profile" evidence="7">
    <location>
        <begin position="1"/>
        <end position="86"/>
    </location>
</feature>
<proteinExistence type="inferred from homology"/>
<feature type="transmembrane region" description="Helical" evidence="6">
    <location>
        <begin position="61"/>
        <end position="82"/>
    </location>
</feature>
<keyword evidence="8" id="KW-0813">Transport</keyword>
<organism evidence="8 9">
    <name type="scientific">Thanatephorus cucumeris (strain AG1-IB / isolate 7/3/14)</name>
    <name type="common">Lettuce bottom rot fungus</name>
    <name type="synonym">Rhizoctonia solani</name>
    <dbReference type="NCBI Taxonomy" id="1108050"/>
    <lineage>
        <taxon>Eukaryota</taxon>
        <taxon>Fungi</taxon>
        <taxon>Dikarya</taxon>
        <taxon>Basidiomycota</taxon>
        <taxon>Agaricomycotina</taxon>
        <taxon>Agaricomycetes</taxon>
        <taxon>Cantharellales</taxon>
        <taxon>Ceratobasidiaceae</taxon>
        <taxon>Rhizoctonia</taxon>
        <taxon>Rhizoctonia solani AG-1</taxon>
    </lineage>
</organism>
<reference evidence="8 9" key="1">
    <citation type="submission" date="2014-11" db="EMBL/GenBank/DDBJ databases">
        <authorList>
            <person name="Wibberg Daniel"/>
        </authorList>
    </citation>
    <scope>NUCLEOTIDE SEQUENCE [LARGE SCALE GENOMIC DNA]</scope>
    <source>
        <strain evidence="8">Rhizoctonia solani AG1-IB 7/3/14</strain>
    </source>
</reference>
<comment type="subcellular location">
    <subcellularLocation>
        <location evidence="1">Membrane</location>
        <topology evidence="1">Multi-pass membrane protein</topology>
    </subcellularLocation>
</comment>
<dbReference type="EMBL" id="LN679123">
    <property type="protein sequence ID" value="CEL56650.1"/>
    <property type="molecule type" value="Genomic_DNA"/>
</dbReference>
<gene>
    <name evidence="8" type="ORF">RSOLAG1IB_07976</name>
</gene>
<dbReference type="InterPro" id="IPR020846">
    <property type="entry name" value="MFS_dom"/>
</dbReference>
<keyword evidence="3 6" id="KW-0812">Transmembrane</keyword>
<dbReference type="AlphaFoldDB" id="A0A0B7FGB0"/>
<sequence length="107" mass="11908">MVFMFMGLFTIGFQAVVWVYPSEILPLRLRAKGSALSTAANWICNYIVVQLTPVAISTIGFRTYVIFGVVNAIFVPIVYFTFPETKGLSLEEIDELFSPSSLSTRTS</sequence>
<dbReference type="GO" id="GO:0016020">
    <property type="term" value="C:membrane"/>
    <property type="evidence" value="ECO:0007669"/>
    <property type="project" value="UniProtKB-SubCell"/>
</dbReference>
<dbReference type="SUPFAM" id="SSF103473">
    <property type="entry name" value="MFS general substrate transporter"/>
    <property type="match status" value="1"/>
</dbReference>
<evidence type="ECO:0000256" key="5">
    <source>
        <dbReference type="ARBA" id="ARBA00023136"/>
    </source>
</evidence>
<evidence type="ECO:0000259" key="7">
    <source>
        <dbReference type="PROSITE" id="PS50850"/>
    </source>
</evidence>
<dbReference type="Proteomes" id="UP000059188">
    <property type="component" value="Unassembled WGS sequence"/>
</dbReference>
<dbReference type="OrthoDB" id="2544694at2759"/>
<keyword evidence="4 6" id="KW-1133">Transmembrane helix</keyword>
<dbReference type="PANTHER" id="PTHR48022:SF28">
    <property type="entry name" value="MAJOR FACILITATOR SUPERFAMILY (MFS) PROFILE DOMAIN-CONTAINING PROTEIN-RELATED"/>
    <property type="match status" value="1"/>
</dbReference>
<dbReference type="Gene3D" id="1.20.1250.20">
    <property type="entry name" value="MFS general substrate transporter like domains"/>
    <property type="match status" value="1"/>
</dbReference>
<keyword evidence="5 6" id="KW-0472">Membrane</keyword>
<dbReference type="PROSITE" id="PS50850">
    <property type="entry name" value="MFS"/>
    <property type="match status" value="1"/>
</dbReference>
<evidence type="ECO:0000313" key="9">
    <source>
        <dbReference type="Proteomes" id="UP000059188"/>
    </source>
</evidence>
<name>A0A0B7FGB0_THACB</name>
<evidence type="ECO:0000256" key="6">
    <source>
        <dbReference type="SAM" id="Phobius"/>
    </source>
</evidence>
<accession>A0A0B7FGB0</accession>
<keyword evidence="9" id="KW-1185">Reference proteome</keyword>
<evidence type="ECO:0000256" key="1">
    <source>
        <dbReference type="ARBA" id="ARBA00004141"/>
    </source>
</evidence>
<dbReference type="InterPro" id="IPR036259">
    <property type="entry name" value="MFS_trans_sf"/>
</dbReference>
<dbReference type="InterPro" id="IPR005828">
    <property type="entry name" value="MFS_sugar_transport-like"/>
</dbReference>
<dbReference type="Pfam" id="PF00083">
    <property type="entry name" value="Sugar_tr"/>
    <property type="match status" value="1"/>
</dbReference>
<comment type="similarity">
    <text evidence="2">Belongs to the major facilitator superfamily. Sugar transporter (TC 2.A.1.1) family.</text>
</comment>